<dbReference type="PANTHER" id="PTHR14084">
    <property type="entry name" value="KYNURENINASE"/>
    <property type="match status" value="1"/>
</dbReference>
<dbReference type="UniPathway" id="UPA00334">
    <property type="reaction ID" value="UER00455"/>
</dbReference>
<accession>A0A316FYT3</accession>
<dbReference type="GO" id="GO:0097053">
    <property type="term" value="P:L-kynurenine catabolic process"/>
    <property type="evidence" value="ECO:0007669"/>
    <property type="project" value="UniProtKB-UniRule"/>
</dbReference>
<dbReference type="Proteomes" id="UP000245790">
    <property type="component" value="Unassembled WGS sequence"/>
</dbReference>
<dbReference type="NCBIfam" id="TIGR01814">
    <property type="entry name" value="kynureninase"/>
    <property type="match status" value="1"/>
</dbReference>
<comment type="catalytic activity">
    <reaction evidence="6">
        <text>3-hydroxy-L-kynurenine + H2O = 3-hydroxyanthranilate + L-alanine + H(+)</text>
        <dbReference type="Rhea" id="RHEA:25143"/>
        <dbReference type="ChEBI" id="CHEBI:15377"/>
        <dbReference type="ChEBI" id="CHEBI:15378"/>
        <dbReference type="ChEBI" id="CHEBI:36559"/>
        <dbReference type="ChEBI" id="CHEBI:57972"/>
        <dbReference type="ChEBI" id="CHEBI:58125"/>
        <dbReference type="EC" id="3.7.1.3"/>
    </reaction>
</comment>
<feature type="binding site" evidence="4">
    <location>
        <position position="206"/>
    </location>
    <ligand>
        <name>pyridoxal 5'-phosphate</name>
        <dbReference type="ChEBI" id="CHEBI:597326"/>
    </ligand>
</feature>
<dbReference type="GO" id="GO:0030170">
    <property type="term" value="F:pyridoxal phosphate binding"/>
    <property type="evidence" value="ECO:0007669"/>
    <property type="project" value="UniProtKB-UniRule"/>
</dbReference>
<reference evidence="7 8" key="1">
    <citation type="submission" date="2018-05" db="EMBL/GenBank/DDBJ databases">
        <title>Genomic Encyclopedia of Type Strains, Phase IV (KMG-IV): sequencing the most valuable type-strain genomes for metagenomic binning, comparative biology and taxonomic classification.</title>
        <authorList>
            <person name="Goeker M."/>
        </authorList>
    </citation>
    <scope>NUCLEOTIDE SEQUENCE [LARGE SCALE GENOMIC DNA]</scope>
    <source>
        <strain evidence="7 8">DSM 25350</strain>
    </source>
</reference>
<comment type="similarity">
    <text evidence="4 6">Belongs to the kynureninase family.</text>
</comment>
<comment type="caution">
    <text evidence="7">The sequence shown here is derived from an EMBL/GenBank/DDBJ whole genome shotgun (WGS) entry which is preliminary data.</text>
</comment>
<dbReference type="GO" id="GO:0005737">
    <property type="term" value="C:cytoplasm"/>
    <property type="evidence" value="ECO:0007669"/>
    <property type="project" value="UniProtKB-UniRule"/>
</dbReference>
<evidence type="ECO:0000256" key="2">
    <source>
        <dbReference type="ARBA" id="ARBA00022801"/>
    </source>
</evidence>
<evidence type="ECO:0000256" key="6">
    <source>
        <dbReference type="PIRNR" id="PIRNR038800"/>
    </source>
</evidence>
<dbReference type="GO" id="GO:0043420">
    <property type="term" value="P:anthranilate metabolic process"/>
    <property type="evidence" value="ECO:0007669"/>
    <property type="project" value="TreeGrafter"/>
</dbReference>
<comment type="pathway">
    <text evidence="4 6">Cofactor biosynthesis; NAD(+) biosynthesis; quinolinate from L-kynurenine: step 2/3.</text>
</comment>
<protein>
    <recommendedName>
        <fullName evidence="4 5">Kynureninase</fullName>
        <ecNumber evidence="4 5">3.7.1.3</ecNumber>
    </recommendedName>
    <alternativeName>
        <fullName evidence="4">L-kynurenine hydrolase</fullName>
    </alternativeName>
</protein>
<comment type="cofactor">
    <cofactor evidence="4 6">
        <name>pyridoxal 5'-phosphate</name>
        <dbReference type="ChEBI" id="CHEBI:597326"/>
    </cofactor>
</comment>
<dbReference type="InterPro" id="IPR015424">
    <property type="entry name" value="PyrdxlP-dep_Trfase"/>
</dbReference>
<evidence type="ECO:0000256" key="4">
    <source>
        <dbReference type="HAMAP-Rule" id="MF_01970"/>
    </source>
</evidence>
<feature type="modified residue" description="N6-(pyridoxal phosphate)lysine" evidence="4">
    <location>
        <position position="232"/>
    </location>
</feature>
<dbReference type="GO" id="GO:0009435">
    <property type="term" value="P:NAD+ biosynthetic process"/>
    <property type="evidence" value="ECO:0007669"/>
    <property type="project" value="UniProtKB-UniRule"/>
</dbReference>
<keyword evidence="8" id="KW-1185">Reference proteome</keyword>
<dbReference type="PIRSF" id="PIRSF038800">
    <property type="entry name" value="KYNU"/>
    <property type="match status" value="1"/>
</dbReference>
<dbReference type="EMBL" id="QGGU01000002">
    <property type="protein sequence ID" value="PWK53864.1"/>
    <property type="molecule type" value="Genomic_DNA"/>
</dbReference>
<dbReference type="GO" id="GO:0030429">
    <property type="term" value="F:kynureninase activity"/>
    <property type="evidence" value="ECO:0007669"/>
    <property type="project" value="UniProtKB-UniRule"/>
</dbReference>
<feature type="binding site" evidence="4">
    <location>
        <position position="261"/>
    </location>
    <ligand>
        <name>pyridoxal 5'-phosphate</name>
        <dbReference type="ChEBI" id="CHEBI:597326"/>
    </ligand>
</feature>
<evidence type="ECO:0000256" key="5">
    <source>
        <dbReference type="NCBIfam" id="TIGR01814"/>
    </source>
</evidence>
<dbReference type="RefSeq" id="WP_210204836.1">
    <property type="nucleotide sequence ID" value="NZ_QGGU01000002.1"/>
</dbReference>
<name>A0A316FYT3_9GAMM</name>
<evidence type="ECO:0000256" key="3">
    <source>
        <dbReference type="ARBA" id="ARBA00022898"/>
    </source>
</evidence>
<keyword evidence="3 4" id="KW-0663">Pyridoxal phosphate</keyword>
<feature type="binding site" evidence="4">
    <location>
        <position position="209"/>
    </location>
    <ligand>
        <name>pyridoxal 5'-phosphate</name>
        <dbReference type="ChEBI" id="CHEBI:597326"/>
    </ligand>
</feature>
<dbReference type="InterPro" id="IPR015421">
    <property type="entry name" value="PyrdxlP-dep_Trfase_major"/>
</dbReference>
<dbReference type="GO" id="GO:0019441">
    <property type="term" value="P:L-tryptophan catabolic process to kynurenine"/>
    <property type="evidence" value="ECO:0007669"/>
    <property type="project" value="TreeGrafter"/>
</dbReference>
<organism evidence="7 8">
    <name type="scientific">Pleionea mediterranea</name>
    <dbReference type="NCBI Taxonomy" id="523701"/>
    <lineage>
        <taxon>Bacteria</taxon>
        <taxon>Pseudomonadati</taxon>
        <taxon>Pseudomonadota</taxon>
        <taxon>Gammaproteobacteria</taxon>
        <taxon>Oceanospirillales</taxon>
        <taxon>Pleioneaceae</taxon>
        <taxon>Pleionea</taxon>
    </lineage>
</organism>
<dbReference type="AlphaFoldDB" id="A0A316FYT3"/>
<keyword evidence="2 4" id="KW-0378">Hydrolase</keyword>
<evidence type="ECO:0000313" key="8">
    <source>
        <dbReference type="Proteomes" id="UP000245790"/>
    </source>
</evidence>
<dbReference type="PANTHER" id="PTHR14084:SF0">
    <property type="entry name" value="KYNURENINASE"/>
    <property type="match status" value="1"/>
</dbReference>
<feature type="binding site" evidence="4">
    <location>
        <position position="231"/>
    </location>
    <ligand>
        <name>pyridoxal 5'-phosphate</name>
        <dbReference type="ChEBI" id="CHEBI:597326"/>
    </ligand>
</feature>
<dbReference type="InterPro" id="IPR010111">
    <property type="entry name" value="Kynureninase"/>
</dbReference>
<dbReference type="Gene3D" id="3.90.1150.10">
    <property type="entry name" value="Aspartate Aminotransferase, domain 1"/>
    <property type="match status" value="1"/>
</dbReference>
<comment type="function">
    <text evidence="4 6">Catalyzes the cleavage of L-kynurenine (L-Kyn) and L-3-hydroxykynurenine (L-3OHKyn) into anthranilic acid (AA) and 3-hydroxyanthranilic acid (3-OHAA), respectively.</text>
</comment>
<feature type="binding site" evidence="4">
    <location>
        <position position="107"/>
    </location>
    <ligand>
        <name>pyridoxal 5'-phosphate</name>
        <dbReference type="ChEBI" id="CHEBI:597326"/>
    </ligand>
</feature>
<sequence>MTKQEIFFDDIERMDAQDPLANKQKEFYLPDNKVYLDGNSLGPLPLVAKQRAKEVVEQQWGDDLITSWNRHQWIELPTSVGRKIAPLIGANVKPDCANQVICCDSVSVNIFKLLATALSINSNRHKILSQSDNFPTDLYMAQGLSQLLGNQRCELVAVDEASIESSIDDSIAVLLLTQINFRTGKVHDIKRITELAHQHGVLVIWDLAHSAGVIPIELDNWNVDFAVGCGYKYFNGGPGAPAFIYAAERHHANMQQPLSGWMGHQSPFEFNANYQSDAGIKQFLCGTPAVVSMSLLDAALDVFNDVTINQIREKSLALSDLFIRLVKQHACLKSLQLITPLERNNRGSQLAFTHDQAYAICQALIAEGIIADFRAPNILRVGFSPLFLSFKDIYRSVETLNRIVSEKIYENEMFQVRQAVT</sequence>
<dbReference type="Gene3D" id="3.40.640.10">
    <property type="entry name" value="Type I PLP-dependent aspartate aminotransferase-like (Major domain)"/>
    <property type="match status" value="1"/>
</dbReference>
<dbReference type="HAMAP" id="MF_01970">
    <property type="entry name" value="Kynureninase"/>
    <property type="match status" value="1"/>
</dbReference>
<evidence type="ECO:0000313" key="7">
    <source>
        <dbReference type="EMBL" id="PWK53864.1"/>
    </source>
</evidence>
<comment type="catalytic activity">
    <reaction evidence="4 6">
        <text>L-kynurenine + H2O = anthranilate + L-alanine + H(+)</text>
        <dbReference type="Rhea" id="RHEA:16813"/>
        <dbReference type="ChEBI" id="CHEBI:15377"/>
        <dbReference type="ChEBI" id="CHEBI:15378"/>
        <dbReference type="ChEBI" id="CHEBI:16567"/>
        <dbReference type="ChEBI" id="CHEBI:57959"/>
        <dbReference type="ChEBI" id="CHEBI:57972"/>
        <dbReference type="EC" id="3.7.1.3"/>
    </reaction>
</comment>
<dbReference type="UniPathway" id="UPA00253">
    <property type="reaction ID" value="UER00329"/>
</dbReference>
<keyword evidence="1 4" id="KW-0662">Pyridine nucleotide biosynthesis</keyword>
<gene>
    <name evidence="4" type="primary">kynU</name>
    <name evidence="7" type="ORF">C8D97_102254</name>
</gene>
<feature type="binding site" evidence="4">
    <location>
        <position position="287"/>
    </location>
    <ligand>
        <name>pyridoxal 5'-phosphate</name>
        <dbReference type="ChEBI" id="CHEBI:597326"/>
    </ligand>
</feature>
<comment type="caution">
    <text evidence="4">Lacks conserved residue(s) required for the propagation of feature annotation.</text>
</comment>
<dbReference type="GO" id="GO:0019805">
    <property type="term" value="P:quinolinate biosynthetic process"/>
    <property type="evidence" value="ECO:0007669"/>
    <property type="project" value="UniProtKB-UniRule"/>
</dbReference>
<dbReference type="InterPro" id="IPR015422">
    <property type="entry name" value="PyrdxlP-dep_Trfase_small"/>
</dbReference>
<dbReference type="EC" id="3.7.1.3" evidence="4 5"/>
<dbReference type="SUPFAM" id="SSF53383">
    <property type="entry name" value="PLP-dependent transferases"/>
    <property type="match status" value="1"/>
</dbReference>
<proteinExistence type="inferred from homology"/>
<dbReference type="Pfam" id="PF22580">
    <property type="entry name" value="KYNU_C"/>
    <property type="match status" value="1"/>
</dbReference>
<comment type="pathway">
    <text evidence="4 6">Amino-acid degradation; L-kynurenine degradation; L-alanine and anthranilate from L-kynurenine: step 1/1.</text>
</comment>
<evidence type="ECO:0000256" key="1">
    <source>
        <dbReference type="ARBA" id="ARBA00022642"/>
    </source>
</evidence>
<feature type="binding site" evidence="4">
    <location>
        <begin position="134"/>
        <end position="137"/>
    </location>
    <ligand>
        <name>pyridoxal 5'-phosphate</name>
        <dbReference type="ChEBI" id="CHEBI:597326"/>
    </ligand>
</feature>
<feature type="binding site" evidence="4">
    <location>
        <position position="177"/>
    </location>
    <ligand>
        <name>pyridoxal 5'-phosphate</name>
        <dbReference type="ChEBI" id="CHEBI:597326"/>
    </ligand>
</feature>
<comment type="subunit">
    <text evidence="4 6">Homodimer.</text>
</comment>